<accession>A0AAD7HC19</accession>
<feature type="region of interest" description="Disordered" evidence="1">
    <location>
        <begin position="386"/>
        <end position="414"/>
    </location>
</feature>
<reference evidence="2" key="1">
    <citation type="submission" date="2023-03" db="EMBL/GenBank/DDBJ databases">
        <title>Massive genome expansion in bonnet fungi (Mycena s.s.) driven by repeated elements and novel gene families across ecological guilds.</title>
        <authorList>
            <consortium name="Lawrence Berkeley National Laboratory"/>
            <person name="Harder C.B."/>
            <person name="Miyauchi S."/>
            <person name="Viragh M."/>
            <person name="Kuo A."/>
            <person name="Thoen E."/>
            <person name="Andreopoulos B."/>
            <person name="Lu D."/>
            <person name="Skrede I."/>
            <person name="Drula E."/>
            <person name="Henrissat B."/>
            <person name="Morin E."/>
            <person name="Kohler A."/>
            <person name="Barry K."/>
            <person name="LaButti K."/>
            <person name="Morin E."/>
            <person name="Salamov A."/>
            <person name="Lipzen A."/>
            <person name="Mereny Z."/>
            <person name="Hegedus B."/>
            <person name="Baldrian P."/>
            <person name="Stursova M."/>
            <person name="Weitz H."/>
            <person name="Taylor A."/>
            <person name="Grigoriev I.V."/>
            <person name="Nagy L.G."/>
            <person name="Martin F."/>
            <person name="Kauserud H."/>
        </authorList>
    </citation>
    <scope>NUCLEOTIDE SEQUENCE</scope>
    <source>
        <strain evidence="2">CBHHK182m</strain>
    </source>
</reference>
<organism evidence="2 3">
    <name type="scientific">Mycena metata</name>
    <dbReference type="NCBI Taxonomy" id="1033252"/>
    <lineage>
        <taxon>Eukaryota</taxon>
        <taxon>Fungi</taxon>
        <taxon>Dikarya</taxon>
        <taxon>Basidiomycota</taxon>
        <taxon>Agaricomycotina</taxon>
        <taxon>Agaricomycetes</taxon>
        <taxon>Agaricomycetidae</taxon>
        <taxon>Agaricales</taxon>
        <taxon>Marasmiineae</taxon>
        <taxon>Mycenaceae</taxon>
        <taxon>Mycena</taxon>
    </lineage>
</organism>
<protein>
    <submittedName>
        <fullName evidence="2">Uncharacterized protein</fullName>
    </submittedName>
</protein>
<sequence length="548" mass="59364">MDTDTQMWTHGHGHGHGHGGTGHADMDTDTQMWTHGYKKTAHLARRRFSEEMEERDTLQVVRVVAAFWSSMRFVQTLGLFWASKVGFSEGITAAEGYDEWRISLERKNLTYADEMMLYEYQLFSARRQGLLNSLAHSEGKREMAHRCGTDAVVRRDGVPTMSHPSNLGLAEGRIARTSAPLNPHVRPDIRAHDLLRRSRYLIAASGDLESFYQKERKGSLRGERWAGRKFRYFEACSRGAMRSHVEASGSWPDHIHKTCMWKRVGARSNNNKVSARLGSEERKGEVWWLGMEIRIDAQLACIDEHTVDASNDGPRTALNWGSSARRGSDTATTILKFFENSRSSAPDIAAVAIRVDGTRENAAGVSGAVAGADVGSGRLDAQMSAGSAGIGGCRSDKEAAGRRQSKPQAEEGVGAVEREGLSLRALDVGGTWWSAIAAAGTEDTRGRALGLVEKVAAAAAGRTGSLWGGLPLSSGCRRQRLTAAFGRGRRAAGRVDVAVRWAPAEGRQQKGGDGVVVGGGGYGRRRGNVVMTGRADGSVNAGNGRESC</sequence>
<evidence type="ECO:0000256" key="1">
    <source>
        <dbReference type="SAM" id="MobiDB-lite"/>
    </source>
</evidence>
<evidence type="ECO:0000313" key="2">
    <source>
        <dbReference type="EMBL" id="KAJ7716856.1"/>
    </source>
</evidence>
<dbReference type="EMBL" id="JARKIB010000285">
    <property type="protein sequence ID" value="KAJ7716856.1"/>
    <property type="molecule type" value="Genomic_DNA"/>
</dbReference>
<gene>
    <name evidence="2" type="ORF">B0H16DRAFT_1476475</name>
</gene>
<keyword evidence="3" id="KW-1185">Reference proteome</keyword>
<comment type="caution">
    <text evidence="2">The sequence shown here is derived from an EMBL/GenBank/DDBJ whole genome shotgun (WGS) entry which is preliminary data.</text>
</comment>
<dbReference type="Proteomes" id="UP001215598">
    <property type="component" value="Unassembled WGS sequence"/>
</dbReference>
<feature type="region of interest" description="Disordered" evidence="1">
    <location>
        <begin position="1"/>
        <end position="23"/>
    </location>
</feature>
<proteinExistence type="predicted"/>
<evidence type="ECO:0000313" key="3">
    <source>
        <dbReference type="Proteomes" id="UP001215598"/>
    </source>
</evidence>
<name>A0AAD7HC19_9AGAR</name>
<dbReference type="AlphaFoldDB" id="A0AAD7HC19"/>